<evidence type="ECO:0000313" key="1">
    <source>
        <dbReference type="EMBL" id="MEQ2179284.1"/>
    </source>
</evidence>
<reference evidence="1 2" key="1">
    <citation type="submission" date="2021-06" db="EMBL/GenBank/DDBJ databases">
        <authorList>
            <person name="Palmer J.M."/>
        </authorList>
    </citation>
    <scope>NUCLEOTIDE SEQUENCE [LARGE SCALE GENOMIC DNA]</scope>
    <source>
        <strain evidence="1 2">GA_2019</strain>
        <tissue evidence="1">Muscle</tissue>
    </source>
</reference>
<comment type="caution">
    <text evidence="1">The sequence shown here is derived from an EMBL/GenBank/DDBJ whole genome shotgun (WGS) entry which is preliminary data.</text>
</comment>
<sequence length="94" mass="10336">MHLINSDCYIWRAWPLLSHSESLGVKEHEVTGLSQPSITTFLLLFSIKDISLEFSATPFQILPLSSLTCCSSTSVMSSVCFLRPPGNGITADFL</sequence>
<dbReference type="Proteomes" id="UP001476798">
    <property type="component" value="Unassembled WGS sequence"/>
</dbReference>
<gene>
    <name evidence="1" type="ORF">GOODEAATRI_023162</name>
</gene>
<protein>
    <submittedName>
        <fullName evidence="1">Uncharacterized protein</fullName>
    </submittedName>
</protein>
<name>A0ABV0P752_9TELE</name>
<keyword evidence="2" id="KW-1185">Reference proteome</keyword>
<evidence type="ECO:0000313" key="2">
    <source>
        <dbReference type="Proteomes" id="UP001476798"/>
    </source>
</evidence>
<accession>A0ABV0P752</accession>
<organism evidence="1 2">
    <name type="scientific">Goodea atripinnis</name>
    <dbReference type="NCBI Taxonomy" id="208336"/>
    <lineage>
        <taxon>Eukaryota</taxon>
        <taxon>Metazoa</taxon>
        <taxon>Chordata</taxon>
        <taxon>Craniata</taxon>
        <taxon>Vertebrata</taxon>
        <taxon>Euteleostomi</taxon>
        <taxon>Actinopterygii</taxon>
        <taxon>Neopterygii</taxon>
        <taxon>Teleostei</taxon>
        <taxon>Neoteleostei</taxon>
        <taxon>Acanthomorphata</taxon>
        <taxon>Ovalentaria</taxon>
        <taxon>Atherinomorphae</taxon>
        <taxon>Cyprinodontiformes</taxon>
        <taxon>Goodeidae</taxon>
        <taxon>Goodea</taxon>
    </lineage>
</organism>
<dbReference type="EMBL" id="JAHRIO010062428">
    <property type="protein sequence ID" value="MEQ2179284.1"/>
    <property type="molecule type" value="Genomic_DNA"/>
</dbReference>
<proteinExistence type="predicted"/>